<dbReference type="GO" id="GO:1990481">
    <property type="term" value="P:mRNA pseudouridine synthesis"/>
    <property type="evidence" value="ECO:0007669"/>
    <property type="project" value="TreeGrafter"/>
</dbReference>
<comment type="catalytic activity">
    <reaction evidence="1 5">
        <text>uridine(55) in tRNA = pseudouridine(55) in tRNA</text>
        <dbReference type="Rhea" id="RHEA:42532"/>
        <dbReference type="Rhea" id="RHEA-COMP:10101"/>
        <dbReference type="Rhea" id="RHEA-COMP:10102"/>
        <dbReference type="ChEBI" id="CHEBI:65314"/>
        <dbReference type="ChEBI" id="CHEBI:65315"/>
        <dbReference type="EC" id="5.4.99.25"/>
    </reaction>
</comment>
<evidence type="ECO:0000256" key="3">
    <source>
        <dbReference type="ARBA" id="ARBA00022694"/>
    </source>
</evidence>
<dbReference type="SUPFAM" id="SSF55120">
    <property type="entry name" value="Pseudouridine synthase"/>
    <property type="match status" value="1"/>
</dbReference>
<evidence type="ECO:0000256" key="1">
    <source>
        <dbReference type="ARBA" id="ARBA00000385"/>
    </source>
</evidence>
<proteinExistence type="inferred from homology"/>
<feature type="domain" description="Pseudouridine synthase II N-terminal" evidence="6">
    <location>
        <begin position="23"/>
        <end position="174"/>
    </location>
</feature>
<dbReference type="EC" id="5.4.99.25" evidence="5"/>
<feature type="domain" description="tRNA pseudouridylate synthase B C-terminal" evidence="7">
    <location>
        <begin position="175"/>
        <end position="231"/>
    </location>
</feature>
<sequence>MEGILVIDKPSGPTSHDIVDILRRKSGIKRIGHTGTLDPMATGVMVVLIGRATRVSRFLELEPKTYIAEATFGITTDTQDITGEVLSESAGMPDEATIKRLLPDFAGDILQVPPMVSAVKIGGKKLYKLARAGHEVERPARGVHIFRFEFLESFEAEGRLKAVFEVECSGGTYVRTLIHDLGERAGGGAALSALRRTRVGRFGLEHALTIDALGDDSNSITEHLLSVDNALDHLAEATIKTDAVAFVKNGRLLDEDVLITYPKDADPQSYLRIKTTDGEFLGLGRVRLSEGFSVAPEVVLAQ</sequence>
<gene>
    <name evidence="5" type="primary">truB</name>
    <name evidence="8" type="ORF">A2074_01780</name>
</gene>
<comment type="function">
    <text evidence="5">Responsible for synthesis of pseudouridine from uracil-55 in the psi GC loop of transfer RNAs.</text>
</comment>
<keyword evidence="3 5" id="KW-0819">tRNA processing</keyword>
<accession>A0A1F2UJA4</accession>
<dbReference type="InterPro" id="IPR032819">
    <property type="entry name" value="TruB_C"/>
</dbReference>
<dbReference type="Pfam" id="PF16198">
    <property type="entry name" value="TruB_C_2"/>
    <property type="match status" value="1"/>
</dbReference>
<protein>
    <recommendedName>
        <fullName evidence="5">tRNA pseudouridine synthase B</fullName>
        <ecNumber evidence="5">5.4.99.25</ecNumber>
    </recommendedName>
    <alternativeName>
        <fullName evidence="5">tRNA pseudouridine(55) synthase</fullName>
        <shortName evidence="5">Psi55 synthase</shortName>
    </alternativeName>
    <alternativeName>
        <fullName evidence="5">tRNA pseudouridylate synthase</fullName>
    </alternativeName>
    <alternativeName>
        <fullName evidence="5">tRNA-uridine isomerase</fullName>
    </alternativeName>
</protein>
<comment type="similarity">
    <text evidence="2 5">Belongs to the pseudouridine synthase TruB family. Type 1 subfamily.</text>
</comment>
<name>A0A1F2UJA4_9ACTN</name>
<dbReference type="PANTHER" id="PTHR13767:SF2">
    <property type="entry name" value="PSEUDOURIDYLATE SYNTHASE TRUB1"/>
    <property type="match status" value="1"/>
</dbReference>
<dbReference type="InterPro" id="IPR014780">
    <property type="entry name" value="tRNA_psdUridine_synth_TruB"/>
</dbReference>
<dbReference type="Proteomes" id="UP000178086">
    <property type="component" value="Unassembled WGS sequence"/>
</dbReference>
<dbReference type="GO" id="GO:0031119">
    <property type="term" value="P:tRNA pseudouridine synthesis"/>
    <property type="evidence" value="ECO:0007669"/>
    <property type="project" value="UniProtKB-UniRule"/>
</dbReference>
<evidence type="ECO:0000256" key="2">
    <source>
        <dbReference type="ARBA" id="ARBA00005642"/>
    </source>
</evidence>
<dbReference type="HAMAP" id="MF_01080">
    <property type="entry name" value="TruB_bact"/>
    <property type="match status" value="1"/>
</dbReference>
<dbReference type="PANTHER" id="PTHR13767">
    <property type="entry name" value="TRNA-PSEUDOURIDINE SYNTHASE"/>
    <property type="match status" value="1"/>
</dbReference>
<dbReference type="EMBL" id="MELI01000076">
    <property type="protein sequence ID" value="OFW33090.1"/>
    <property type="molecule type" value="Genomic_DNA"/>
</dbReference>
<organism evidence="8 9">
    <name type="scientific">Candidatus Aquicultor primus</name>
    <dbReference type="NCBI Taxonomy" id="1797195"/>
    <lineage>
        <taxon>Bacteria</taxon>
        <taxon>Bacillati</taxon>
        <taxon>Actinomycetota</taxon>
        <taxon>Candidatus Aquicultoria</taxon>
        <taxon>Candidatus Aquicultorales</taxon>
        <taxon>Candidatus Aquicultoraceae</taxon>
        <taxon>Candidatus Aquicultor</taxon>
    </lineage>
</organism>
<dbReference type="CDD" id="cd02573">
    <property type="entry name" value="PseudoU_synth_EcTruB"/>
    <property type="match status" value="1"/>
</dbReference>
<evidence type="ECO:0000259" key="7">
    <source>
        <dbReference type="Pfam" id="PF16198"/>
    </source>
</evidence>
<evidence type="ECO:0000256" key="4">
    <source>
        <dbReference type="ARBA" id="ARBA00023235"/>
    </source>
</evidence>
<dbReference type="GO" id="GO:0003723">
    <property type="term" value="F:RNA binding"/>
    <property type="evidence" value="ECO:0007669"/>
    <property type="project" value="InterPro"/>
</dbReference>
<dbReference type="InterPro" id="IPR020103">
    <property type="entry name" value="PsdUridine_synth_cat_dom_sf"/>
</dbReference>
<evidence type="ECO:0000259" key="6">
    <source>
        <dbReference type="Pfam" id="PF01509"/>
    </source>
</evidence>
<dbReference type="Pfam" id="PF01509">
    <property type="entry name" value="TruB_N"/>
    <property type="match status" value="1"/>
</dbReference>
<dbReference type="GO" id="GO:0160148">
    <property type="term" value="F:tRNA pseudouridine(55) synthase activity"/>
    <property type="evidence" value="ECO:0007669"/>
    <property type="project" value="UniProtKB-EC"/>
</dbReference>
<dbReference type="InterPro" id="IPR002501">
    <property type="entry name" value="PsdUridine_synth_N"/>
</dbReference>
<reference evidence="8 9" key="1">
    <citation type="journal article" date="2016" name="Nat. Commun.">
        <title>Thousands of microbial genomes shed light on interconnected biogeochemical processes in an aquifer system.</title>
        <authorList>
            <person name="Anantharaman K."/>
            <person name="Brown C.T."/>
            <person name="Hug L.A."/>
            <person name="Sharon I."/>
            <person name="Castelle C.J."/>
            <person name="Probst A.J."/>
            <person name="Thomas B.C."/>
            <person name="Singh A."/>
            <person name="Wilkins M.J."/>
            <person name="Karaoz U."/>
            <person name="Brodie E.L."/>
            <person name="Williams K.H."/>
            <person name="Hubbard S.S."/>
            <person name="Banfield J.F."/>
        </authorList>
    </citation>
    <scope>NUCLEOTIDE SEQUENCE [LARGE SCALE GENOMIC DNA]</scope>
</reference>
<evidence type="ECO:0000256" key="5">
    <source>
        <dbReference type="HAMAP-Rule" id="MF_01080"/>
    </source>
</evidence>
<comment type="caution">
    <text evidence="8">The sequence shown here is derived from an EMBL/GenBank/DDBJ whole genome shotgun (WGS) entry which is preliminary data.</text>
</comment>
<dbReference type="NCBIfam" id="TIGR00431">
    <property type="entry name" value="TruB"/>
    <property type="match status" value="1"/>
</dbReference>
<feature type="active site" description="Nucleophile" evidence="5">
    <location>
        <position position="38"/>
    </location>
</feature>
<evidence type="ECO:0000313" key="9">
    <source>
        <dbReference type="Proteomes" id="UP000178086"/>
    </source>
</evidence>
<dbReference type="AlphaFoldDB" id="A0A1F2UJA4"/>
<dbReference type="Gene3D" id="3.30.2350.10">
    <property type="entry name" value="Pseudouridine synthase"/>
    <property type="match status" value="1"/>
</dbReference>
<evidence type="ECO:0000313" key="8">
    <source>
        <dbReference type="EMBL" id="OFW33090.1"/>
    </source>
</evidence>
<keyword evidence="4 5" id="KW-0413">Isomerase</keyword>